<dbReference type="InterPro" id="IPR051393">
    <property type="entry name" value="ABC_transporter_permease"/>
</dbReference>
<reference evidence="9" key="1">
    <citation type="journal article" date="2020" name="mSystems">
        <title>Genome- and Community-Level Interaction Insights into Carbon Utilization and Element Cycling Functions of Hydrothermarchaeota in Hydrothermal Sediment.</title>
        <authorList>
            <person name="Zhou Z."/>
            <person name="Liu Y."/>
            <person name="Xu W."/>
            <person name="Pan J."/>
            <person name="Luo Z.H."/>
            <person name="Li M."/>
        </authorList>
    </citation>
    <scope>NUCLEOTIDE SEQUENCE [LARGE SCALE GENOMIC DNA]</scope>
    <source>
        <strain evidence="9">SpSt-289</strain>
    </source>
</reference>
<evidence type="ECO:0000313" key="9">
    <source>
        <dbReference type="EMBL" id="HDX32980.1"/>
    </source>
</evidence>
<keyword evidence="3" id="KW-1003">Cell membrane</keyword>
<organism evidence="9">
    <name type="scientific">Caldilinea aerophila</name>
    <dbReference type="NCBI Taxonomy" id="133453"/>
    <lineage>
        <taxon>Bacteria</taxon>
        <taxon>Bacillati</taxon>
        <taxon>Chloroflexota</taxon>
        <taxon>Caldilineae</taxon>
        <taxon>Caldilineales</taxon>
        <taxon>Caldilineaceae</taxon>
        <taxon>Caldilinea</taxon>
    </lineage>
</organism>
<dbReference type="EMBL" id="DSMG01000165">
    <property type="protein sequence ID" value="HDX32980.1"/>
    <property type="molecule type" value="Genomic_DNA"/>
</dbReference>
<evidence type="ECO:0000259" key="8">
    <source>
        <dbReference type="PROSITE" id="PS50928"/>
    </source>
</evidence>
<accession>A0A7C1FTK6</accession>
<proteinExistence type="inferred from homology"/>
<dbReference type="Gene3D" id="1.10.3720.10">
    <property type="entry name" value="MetI-like"/>
    <property type="match status" value="1"/>
</dbReference>
<feature type="transmembrane region" description="Helical" evidence="7">
    <location>
        <begin position="275"/>
        <end position="292"/>
    </location>
</feature>
<name>A0A7C1FTK6_9CHLR</name>
<dbReference type="InterPro" id="IPR000515">
    <property type="entry name" value="MetI-like"/>
</dbReference>
<keyword evidence="4 7" id="KW-0812">Transmembrane</keyword>
<evidence type="ECO:0000256" key="7">
    <source>
        <dbReference type="RuleBase" id="RU363032"/>
    </source>
</evidence>
<feature type="transmembrane region" description="Helical" evidence="7">
    <location>
        <begin position="20"/>
        <end position="47"/>
    </location>
</feature>
<dbReference type="SUPFAM" id="SSF161098">
    <property type="entry name" value="MetI-like"/>
    <property type="match status" value="1"/>
</dbReference>
<feature type="domain" description="ABC transmembrane type-1" evidence="8">
    <location>
        <begin position="80"/>
        <end position="291"/>
    </location>
</feature>
<comment type="subcellular location">
    <subcellularLocation>
        <location evidence="1 7">Cell membrane</location>
        <topology evidence="1 7">Multi-pass membrane protein</topology>
    </subcellularLocation>
</comment>
<sequence length="305" mass="34607">MTAIVTNWRNMSKTERRNQILGLLFVSPWLIGFLLFALFPLVASFYYSMTNYDFIREPRFIGLANYERLFTIDPDFWIVMYNTLYYVGIGVPLGVAVAFLIANLLNSDIKGRTLFRSVIYIPSIVPAVCTAMVWLFILNVQYGVINGFLKTLGMATIPFLSSPELAKPSLIMIYVWAQGTAVVIFLAALQDVPRSLYDAALVDGANLWQRFWNVTVPMCTPVILFNFIMGIITAFQDFTLPFVLTGGGPMKSTEFYVVNLYRNAFVQFSIGKASAMAWILFLIILFFSVVLFRTSARWVYYGGEK</sequence>
<dbReference type="SUPFAM" id="SSF160964">
    <property type="entry name" value="MalF N-terminal region-like"/>
    <property type="match status" value="1"/>
</dbReference>
<protein>
    <submittedName>
        <fullName evidence="9">Sugar ABC transporter permease</fullName>
    </submittedName>
</protein>
<keyword evidence="5 7" id="KW-1133">Transmembrane helix</keyword>
<feature type="transmembrane region" description="Helical" evidence="7">
    <location>
        <begin position="171"/>
        <end position="190"/>
    </location>
</feature>
<feature type="transmembrane region" description="Helical" evidence="7">
    <location>
        <begin position="117"/>
        <end position="137"/>
    </location>
</feature>
<dbReference type="Pfam" id="PF00528">
    <property type="entry name" value="BPD_transp_1"/>
    <property type="match status" value="1"/>
</dbReference>
<evidence type="ECO:0000256" key="6">
    <source>
        <dbReference type="ARBA" id="ARBA00023136"/>
    </source>
</evidence>
<dbReference type="InterPro" id="IPR035906">
    <property type="entry name" value="MetI-like_sf"/>
</dbReference>
<feature type="transmembrane region" description="Helical" evidence="7">
    <location>
        <begin position="211"/>
        <end position="235"/>
    </location>
</feature>
<keyword evidence="6 7" id="KW-0472">Membrane</keyword>
<dbReference type="CDD" id="cd06261">
    <property type="entry name" value="TM_PBP2"/>
    <property type="match status" value="1"/>
</dbReference>
<evidence type="ECO:0000256" key="4">
    <source>
        <dbReference type="ARBA" id="ARBA00022692"/>
    </source>
</evidence>
<dbReference type="AlphaFoldDB" id="A0A7C1FTK6"/>
<evidence type="ECO:0000256" key="1">
    <source>
        <dbReference type="ARBA" id="ARBA00004651"/>
    </source>
</evidence>
<gene>
    <name evidence="9" type="ORF">ENQ20_16055</name>
</gene>
<feature type="transmembrane region" description="Helical" evidence="7">
    <location>
        <begin position="84"/>
        <end position="105"/>
    </location>
</feature>
<dbReference type="GO" id="GO:0005886">
    <property type="term" value="C:plasma membrane"/>
    <property type="evidence" value="ECO:0007669"/>
    <property type="project" value="UniProtKB-SubCell"/>
</dbReference>
<dbReference type="PANTHER" id="PTHR30193:SF1">
    <property type="entry name" value="ABC TRANSPORTER PERMEASE PROTEIN YESP-RELATED"/>
    <property type="match status" value="1"/>
</dbReference>
<comment type="caution">
    <text evidence="9">The sequence shown here is derived from an EMBL/GenBank/DDBJ whole genome shotgun (WGS) entry which is preliminary data.</text>
</comment>
<comment type="similarity">
    <text evidence="7">Belongs to the binding-protein-dependent transport system permease family.</text>
</comment>
<evidence type="ECO:0000256" key="5">
    <source>
        <dbReference type="ARBA" id="ARBA00022989"/>
    </source>
</evidence>
<keyword evidence="2 7" id="KW-0813">Transport</keyword>
<dbReference type="PANTHER" id="PTHR30193">
    <property type="entry name" value="ABC TRANSPORTER PERMEASE PROTEIN"/>
    <property type="match status" value="1"/>
</dbReference>
<evidence type="ECO:0000256" key="3">
    <source>
        <dbReference type="ARBA" id="ARBA00022475"/>
    </source>
</evidence>
<dbReference type="GO" id="GO:0055085">
    <property type="term" value="P:transmembrane transport"/>
    <property type="evidence" value="ECO:0007669"/>
    <property type="project" value="InterPro"/>
</dbReference>
<dbReference type="PROSITE" id="PS50928">
    <property type="entry name" value="ABC_TM1"/>
    <property type="match status" value="1"/>
</dbReference>
<evidence type="ECO:0000256" key="2">
    <source>
        <dbReference type="ARBA" id="ARBA00022448"/>
    </source>
</evidence>